<dbReference type="SUPFAM" id="SSF53383">
    <property type="entry name" value="PLP-dependent transferases"/>
    <property type="match status" value="1"/>
</dbReference>
<dbReference type="InterPro" id="IPR015421">
    <property type="entry name" value="PyrdxlP-dep_Trfase_major"/>
</dbReference>
<dbReference type="InterPro" id="IPR036390">
    <property type="entry name" value="WH_DNA-bd_sf"/>
</dbReference>
<name>A0ABT2L050_9BACL</name>
<keyword evidence="3 9" id="KW-0032">Aminotransferase</keyword>
<dbReference type="PROSITE" id="PS50949">
    <property type="entry name" value="HTH_GNTR"/>
    <property type="match status" value="1"/>
</dbReference>
<evidence type="ECO:0000256" key="5">
    <source>
        <dbReference type="ARBA" id="ARBA00023015"/>
    </source>
</evidence>
<keyword evidence="5" id="KW-0805">Transcription regulation</keyword>
<evidence type="ECO:0000313" key="10">
    <source>
        <dbReference type="Proteomes" id="UP001206821"/>
    </source>
</evidence>
<dbReference type="SUPFAM" id="SSF46785">
    <property type="entry name" value="Winged helix' DNA-binding domain"/>
    <property type="match status" value="1"/>
</dbReference>
<dbReference type="PANTHER" id="PTHR46577:SF1">
    <property type="entry name" value="HTH-TYPE TRANSCRIPTIONAL REGULATORY PROTEIN GABR"/>
    <property type="match status" value="1"/>
</dbReference>
<evidence type="ECO:0000313" key="9">
    <source>
        <dbReference type="EMBL" id="MCT4796253.1"/>
    </source>
</evidence>
<accession>A0ABT2L050</accession>
<keyword evidence="10" id="KW-1185">Reference proteome</keyword>
<dbReference type="CDD" id="cd07377">
    <property type="entry name" value="WHTH_GntR"/>
    <property type="match status" value="1"/>
</dbReference>
<evidence type="ECO:0000256" key="4">
    <source>
        <dbReference type="ARBA" id="ARBA00022898"/>
    </source>
</evidence>
<dbReference type="InterPro" id="IPR004839">
    <property type="entry name" value="Aminotransferase_I/II_large"/>
</dbReference>
<sequence length="472" mass="54085">MMDMLTLALEPESSTPLYEQLYLHIRQAIVDDTLTTGTKLPSKRKLSDFIDVSQTTIELAYAQLLAEGYIESVPRKGFYVLPQEELYVQRNERMQTIEPLPEKKTYTFDVYPSQIDTAAFPFERWRRHIKQVVTEENSDLLNLGPVQGDLVLRQEIATYLYHSRGVSCSPEQIIVGSGTEQLLPQLLDLLTDAKTFGIEDPGYPLTKQLFEQQKLRYIPIPVDESGLVVDRLETEQIDAVYVTPAHQFPTGTILSVSRRQRLLNWASDRQTYIIEDDYDSEFRYSGKPIPSLQSMDQNERVIYLSTFSKSLMPSLRIGYMVLPPKLLNRYRARYRHFTCSVPRFEQHTLAEFMACGDFEKHLNRMRKTYRRKLEIVVSAFKPYESAVTVSGTSAGLHVILTVKTAHSNETLRRQAEAASIRMKAMDEYAIHRQDLTRQFLFGFAAISEAVLPIVIDRLMSCWNIPKGGTSGG</sequence>
<dbReference type="InterPro" id="IPR036388">
    <property type="entry name" value="WH-like_DNA-bd_sf"/>
</dbReference>
<dbReference type="PANTHER" id="PTHR46577">
    <property type="entry name" value="HTH-TYPE TRANSCRIPTIONAL REGULATORY PROTEIN GABR"/>
    <property type="match status" value="1"/>
</dbReference>
<dbReference type="Gene3D" id="1.10.10.10">
    <property type="entry name" value="Winged helix-like DNA-binding domain superfamily/Winged helix DNA-binding domain"/>
    <property type="match status" value="1"/>
</dbReference>
<dbReference type="SMART" id="SM00345">
    <property type="entry name" value="HTH_GNTR"/>
    <property type="match status" value="1"/>
</dbReference>
<dbReference type="EMBL" id="JANIEK010000056">
    <property type="protein sequence ID" value="MCT4796253.1"/>
    <property type="molecule type" value="Genomic_DNA"/>
</dbReference>
<dbReference type="InterPro" id="IPR051446">
    <property type="entry name" value="HTH_trans_reg/aminotransferase"/>
</dbReference>
<dbReference type="Pfam" id="PF00155">
    <property type="entry name" value="Aminotran_1_2"/>
    <property type="match status" value="1"/>
</dbReference>
<feature type="domain" description="HTH gntR-type" evidence="8">
    <location>
        <begin position="15"/>
        <end position="83"/>
    </location>
</feature>
<evidence type="ECO:0000256" key="6">
    <source>
        <dbReference type="ARBA" id="ARBA00023125"/>
    </source>
</evidence>
<dbReference type="Gene3D" id="3.40.640.10">
    <property type="entry name" value="Type I PLP-dependent aspartate aminotransferase-like (Major domain)"/>
    <property type="match status" value="1"/>
</dbReference>
<gene>
    <name evidence="9" type="ORF">NQG31_11920</name>
</gene>
<comment type="cofactor">
    <cofactor evidence="1">
        <name>pyridoxal 5'-phosphate</name>
        <dbReference type="ChEBI" id="CHEBI:597326"/>
    </cofactor>
</comment>
<comment type="similarity">
    <text evidence="2">In the C-terminal section; belongs to the class-I pyridoxal-phosphate-dependent aminotransferase family.</text>
</comment>
<protein>
    <submittedName>
        <fullName evidence="9">PLP-dependent aminotransferase family protein</fullName>
    </submittedName>
</protein>
<reference evidence="9 10" key="1">
    <citation type="submission" date="2022-07" db="EMBL/GenBank/DDBJ databases">
        <title>Genomic and pangenome structural analysis of the polyextremophile Exiguobacterium.</title>
        <authorList>
            <person name="Shen L."/>
        </authorList>
    </citation>
    <scope>NUCLEOTIDE SEQUENCE [LARGE SCALE GENOMIC DNA]</scope>
    <source>
        <strain evidence="9 10">12_1</strain>
    </source>
</reference>
<comment type="caution">
    <text evidence="9">The sequence shown here is derived from an EMBL/GenBank/DDBJ whole genome shotgun (WGS) entry which is preliminary data.</text>
</comment>
<dbReference type="Proteomes" id="UP001206821">
    <property type="component" value="Unassembled WGS sequence"/>
</dbReference>
<organism evidence="9 10">
    <name type="scientific">Exiguobacterium alkaliphilum</name>
    <dbReference type="NCBI Taxonomy" id="1428684"/>
    <lineage>
        <taxon>Bacteria</taxon>
        <taxon>Bacillati</taxon>
        <taxon>Bacillota</taxon>
        <taxon>Bacilli</taxon>
        <taxon>Bacillales</taxon>
        <taxon>Bacillales Family XII. Incertae Sedis</taxon>
        <taxon>Exiguobacterium</taxon>
    </lineage>
</organism>
<keyword evidence="7" id="KW-0804">Transcription</keyword>
<proteinExistence type="inferred from homology"/>
<dbReference type="Pfam" id="PF00392">
    <property type="entry name" value="GntR"/>
    <property type="match status" value="1"/>
</dbReference>
<keyword evidence="4" id="KW-0663">Pyridoxal phosphate</keyword>
<keyword evidence="6" id="KW-0238">DNA-binding</keyword>
<dbReference type="CDD" id="cd00609">
    <property type="entry name" value="AAT_like"/>
    <property type="match status" value="1"/>
</dbReference>
<evidence type="ECO:0000256" key="7">
    <source>
        <dbReference type="ARBA" id="ARBA00023163"/>
    </source>
</evidence>
<evidence type="ECO:0000259" key="8">
    <source>
        <dbReference type="PROSITE" id="PS50949"/>
    </source>
</evidence>
<evidence type="ECO:0000256" key="2">
    <source>
        <dbReference type="ARBA" id="ARBA00005384"/>
    </source>
</evidence>
<dbReference type="RefSeq" id="WP_245175529.1">
    <property type="nucleotide sequence ID" value="NZ_JANIEK010000056.1"/>
</dbReference>
<dbReference type="InterPro" id="IPR015424">
    <property type="entry name" value="PyrdxlP-dep_Trfase"/>
</dbReference>
<evidence type="ECO:0000256" key="1">
    <source>
        <dbReference type="ARBA" id="ARBA00001933"/>
    </source>
</evidence>
<evidence type="ECO:0000256" key="3">
    <source>
        <dbReference type="ARBA" id="ARBA00022576"/>
    </source>
</evidence>
<keyword evidence="3 9" id="KW-0808">Transferase</keyword>
<dbReference type="GO" id="GO:0008483">
    <property type="term" value="F:transaminase activity"/>
    <property type="evidence" value="ECO:0007669"/>
    <property type="project" value="UniProtKB-KW"/>
</dbReference>
<dbReference type="InterPro" id="IPR000524">
    <property type="entry name" value="Tscrpt_reg_HTH_GntR"/>
</dbReference>